<protein>
    <submittedName>
        <fullName evidence="6">Calcium-binding protein</fullName>
    </submittedName>
</protein>
<comment type="caution">
    <text evidence="6">The sequence shown here is derived from an EMBL/GenBank/DDBJ whole genome shotgun (WGS) entry which is preliminary data.</text>
</comment>
<keyword evidence="1" id="KW-0479">Metal-binding</keyword>
<keyword evidence="4" id="KW-0732">Signal</keyword>
<feature type="domain" description="EF-hand" evidence="5">
    <location>
        <begin position="131"/>
        <end position="166"/>
    </location>
</feature>
<dbReference type="PROSITE" id="PS50222">
    <property type="entry name" value="EF_HAND_2"/>
    <property type="match status" value="2"/>
</dbReference>
<dbReference type="AlphaFoldDB" id="A0A2T4JMF0"/>
<gene>
    <name evidence="6" type="ORF">C5F46_01180</name>
</gene>
<feature type="compositionally biased region" description="Basic and acidic residues" evidence="3">
    <location>
        <begin position="151"/>
        <end position="182"/>
    </location>
</feature>
<dbReference type="PROSITE" id="PS00018">
    <property type="entry name" value="EF_HAND_1"/>
    <property type="match status" value="3"/>
</dbReference>
<evidence type="ECO:0000313" key="7">
    <source>
        <dbReference type="Proteomes" id="UP000241899"/>
    </source>
</evidence>
<organism evidence="6 7">
    <name type="scientific">Phaeovulum veldkampii DSM 11550</name>
    <dbReference type="NCBI Taxonomy" id="1185920"/>
    <lineage>
        <taxon>Bacteria</taxon>
        <taxon>Pseudomonadati</taxon>
        <taxon>Pseudomonadota</taxon>
        <taxon>Alphaproteobacteria</taxon>
        <taxon>Rhodobacterales</taxon>
        <taxon>Paracoccaceae</taxon>
        <taxon>Phaeovulum</taxon>
    </lineage>
</organism>
<dbReference type="Gene3D" id="1.10.238.10">
    <property type="entry name" value="EF-hand"/>
    <property type="match status" value="2"/>
</dbReference>
<feature type="signal peptide" evidence="4">
    <location>
        <begin position="1"/>
        <end position="39"/>
    </location>
</feature>
<keyword evidence="7" id="KW-1185">Reference proteome</keyword>
<dbReference type="InterPro" id="IPR018247">
    <property type="entry name" value="EF_Hand_1_Ca_BS"/>
</dbReference>
<dbReference type="SUPFAM" id="SSF47473">
    <property type="entry name" value="EF-hand"/>
    <property type="match status" value="1"/>
</dbReference>
<dbReference type="SMART" id="SM00054">
    <property type="entry name" value="EFh"/>
    <property type="match status" value="3"/>
</dbReference>
<accession>A0A2T4JMF0</accession>
<feature type="domain" description="EF-hand" evidence="5">
    <location>
        <begin position="50"/>
        <end position="80"/>
    </location>
</feature>
<proteinExistence type="predicted"/>
<keyword evidence="2" id="KW-0677">Repeat</keyword>
<sequence>MDDGKAVGSIKETMMKATRMITAAILAATTAAFALPVLAQQAPAPGNMPMMQAFDQFDANKDGKITQDEIKAARAAETTALDADKDGKISAAELVAQDMQNAQARAEMRAKNRIERLDTDGDGMLSAAELAARPMQLKMFDRLDANNDGAVDKDELAQMRGKMRDGRGEGRDGRRDDRRGDGWGDCDDDGWGGFGDAPRRGMMQPPAN</sequence>
<evidence type="ECO:0000256" key="3">
    <source>
        <dbReference type="SAM" id="MobiDB-lite"/>
    </source>
</evidence>
<dbReference type="Pfam" id="PF13202">
    <property type="entry name" value="EF-hand_5"/>
    <property type="match status" value="4"/>
</dbReference>
<evidence type="ECO:0000259" key="5">
    <source>
        <dbReference type="PROSITE" id="PS50222"/>
    </source>
</evidence>
<dbReference type="InterPro" id="IPR011992">
    <property type="entry name" value="EF-hand-dom_pair"/>
</dbReference>
<reference evidence="6 7" key="1">
    <citation type="submission" date="2018-03" db="EMBL/GenBank/DDBJ databases">
        <title>Rhodobacter veldkampii.</title>
        <authorList>
            <person name="Meyer T.E."/>
            <person name="Miller S."/>
            <person name="Lodha T."/>
            <person name="Gandham S."/>
            <person name="Chintalapati S."/>
            <person name="Chintalapati V.R."/>
        </authorList>
    </citation>
    <scope>NUCLEOTIDE SEQUENCE [LARGE SCALE GENOMIC DNA]</scope>
    <source>
        <strain evidence="6 7">DSM 11550</strain>
    </source>
</reference>
<evidence type="ECO:0000313" key="6">
    <source>
        <dbReference type="EMBL" id="PTE19074.1"/>
    </source>
</evidence>
<dbReference type="PANTHER" id="PTHR10827">
    <property type="entry name" value="RETICULOCALBIN"/>
    <property type="match status" value="1"/>
</dbReference>
<evidence type="ECO:0000256" key="4">
    <source>
        <dbReference type="SAM" id="SignalP"/>
    </source>
</evidence>
<dbReference type="EMBL" id="PZKF01000002">
    <property type="protein sequence ID" value="PTE19074.1"/>
    <property type="molecule type" value="Genomic_DNA"/>
</dbReference>
<evidence type="ECO:0000256" key="2">
    <source>
        <dbReference type="ARBA" id="ARBA00022737"/>
    </source>
</evidence>
<dbReference type="OrthoDB" id="6706523at2"/>
<feature type="region of interest" description="Disordered" evidence="3">
    <location>
        <begin position="151"/>
        <end position="208"/>
    </location>
</feature>
<feature type="chain" id="PRO_5015731476" evidence="4">
    <location>
        <begin position="40"/>
        <end position="208"/>
    </location>
</feature>
<evidence type="ECO:0000256" key="1">
    <source>
        <dbReference type="ARBA" id="ARBA00022723"/>
    </source>
</evidence>
<dbReference type="InterPro" id="IPR002048">
    <property type="entry name" value="EF_hand_dom"/>
</dbReference>
<dbReference type="Proteomes" id="UP000241899">
    <property type="component" value="Unassembled WGS sequence"/>
</dbReference>
<dbReference type="GO" id="GO:0005509">
    <property type="term" value="F:calcium ion binding"/>
    <property type="evidence" value="ECO:0007669"/>
    <property type="project" value="InterPro"/>
</dbReference>
<name>A0A2T4JMF0_9RHOB</name>
<dbReference type="PANTHER" id="PTHR10827:SF98">
    <property type="entry name" value="45 KDA CALCIUM-BINDING PROTEIN"/>
    <property type="match status" value="1"/>
</dbReference>